<evidence type="ECO:0000313" key="1">
    <source>
        <dbReference type="EMBL" id="CAD2183696.1"/>
    </source>
</evidence>
<dbReference type="EMBL" id="CAJEWN010000477">
    <property type="protein sequence ID" value="CAD2183696.1"/>
    <property type="molecule type" value="Genomic_DNA"/>
</dbReference>
<comment type="caution">
    <text evidence="1">The sequence shown here is derived from an EMBL/GenBank/DDBJ whole genome shotgun (WGS) entry which is preliminary data.</text>
</comment>
<reference evidence="1 2" key="1">
    <citation type="submission" date="2020-08" db="EMBL/GenBank/DDBJ databases">
        <authorList>
            <person name="Koutsovoulos G."/>
            <person name="Danchin GJ E."/>
        </authorList>
    </citation>
    <scope>NUCLEOTIDE SEQUENCE [LARGE SCALE GENOMIC DNA]</scope>
</reference>
<accession>A0A6V7W921</accession>
<protein>
    <submittedName>
        <fullName evidence="1">Uncharacterized protein</fullName>
    </submittedName>
</protein>
<dbReference type="AlphaFoldDB" id="A0A6V7W921"/>
<name>A0A6V7W921_MELEN</name>
<gene>
    <name evidence="1" type="ORF">MENT_LOCUS36009</name>
</gene>
<dbReference type="Proteomes" id="UP000580250">
    <property type="component" value="Unassembled WGS sequence"/>
</dbReference>
<organism evidence="1 2">
    <name type="scientific">Meloidogyne enterolobii</name>
    <name type="common">Root-knot nematode worm</name>
    <name type="synonym">Meloidogyne mayaguensis</name>
    <dbReference type="NCBI Taxonomy" id="390850"/>
    <lineage>
        <taxon>Eukaryota</taxon>
        <taxon>Metazoa</taxon>
        <taxon>Ecdysozoa</taxon>
        <taxon>Nematoda</taxon>
        <taxon>Chromadorea</taxon>
        <taxon>Rhabditida</taxon>
        <taxon>Tylenchina</taxon>
        <taxon>Tylenchomorpha</taxon>
        <taxon>Tylenchoidea</taxon>
        <taxon>Meloidogynidae</taxon>
        <taxon>Meloidogyninae</taxon>
        <taxon>Meloidogyne</taxon>
    </lineage>
</organism>
<proteinExistence type="predicted"/>
<evidence type="ECO:0000313" key="2">
    <source>
        <dbReference type="Proteomes" id="UP000580250"/>
    </source>
</evidence>
<sequence length="70" mass="8559">MKKRVEHNQVLLLCNVSCSFCRVLKRRFVLRILFGRKVEVLYECSVLKRIINRFYYFKLIIFINQKSCEL</sequence>